<evidence type="ECO:0000256" key="8">
    <source>
        <dbReference type="ARBA" id="ARBA00022840"/>
    </source>
</evidence>
<evidence type="ECO:0000256" key="6">
    <source>
        <dbReference type="ARBA" id="ARBA00022723"/>
    </source>
</evidence>
<evidence type="ECO:0000313" key="11">
    <source>
        <dbReference type="EMBL" id="OHA47320.1"/>
    </source>
</evidence>
<evidence type="ECO:0000256" key="9">
    <source>
        <dbReference type="ARBA" id="ARBA00022842"/>
    </source>
</evidence>
<dbReference type="PANTHER" id="PTHR33540:SF2">
    <property type="entry name" value="TRNA THREONYLCARBAMOYLADENOSINE BIOSYNTHESIS PROTEIN TSAE"/>
    <property type="match status" value="1"/>
</dbReference>
<dbReference type="Gene3D" id="3.40.50.300">
    <property type="entry name" value="P-loop containing nucleotide triphosphate hydrolases"/>
    <property type="match status" value="1"/>
</dbReference>
<comment type="subcellular location">
    <subcellularLocation>
        <location evidence="1">Cytoplasm</location>
    </subcellularLocation>
</comment>
<organism evidence="11 12">
    <name type="scientific">Candidatus Taylorbacteria bacterium RIFOXYD2_FULL_36_9</name>
    <dbReference type="NCBI Taxonomy" id="1802338"/>
    <lineage>
        <taxon>Bacteria</taxon>
        <taxon>Candidatus Tayloriibacteriota</taxon>
    </lineage>
</organism>
<keyword evidence="7" id="KW-0547">Nucleotide-binding</keyword>
<dbReference type="NCBIfam" id="TIGR00150">
    <property type="entry name" value="T6A_YjeE"/>
    <property type="match status" value="1"/>
</dbReference>
<evidence type="ECO:0000256" key="10">
    <source>
        <dbReference type="ARBA" id="ARBA00032441"/>
    </source>
</evidence>
<dbReference type="STRING" id="1802338.A2541_01895"/>
<dbReference type="InterPro" id="IPR027417">
    <property type="entry name" value="P-loop_NTPase"/>
</dbReference>
<dbReference type="GO" id="GO:0005737">
    <property type="term" value="C:cytoplasm"/>
    <property type="evidence" value="ECO:0007669"/>
    <property type="project" value="UniProtKB-SubCell"/>
</dbReference>
<evidence type="ECO:0000256" key="3">
    <source>
        <dbReference type="ARBA" id="ARBA00019010"/>
    </source>
</evidence>
<keyword evidence="9" id="KW-0460">Magnesium</keyword>
<dbReference type="InterPro" id="IPR003442">
    <property type="entry name" value="T6A_TsaE"/>
</dbReference>
<evidence type="ECO:0000256" key="1">
    <source>
        <dbReference type="ARBA" id="ARBA00004496"/>
    </source>
</evidence>
<reference evidence="11 12" key="1">
    <citation type="journal article" date="2016" name="Nat. Commun.">
        <title>Thousands of microbial genomes shed light on interconnected biogeochemical processes in an aquifer system.</title>
        <authorList>
            <person name="Anantharaman K."/>
            <person name="Brown C.T."/>
            <person name="Hug L.A."/>
            <person name="Sharon I."/>
            <person name="Castelle C.J."/>
            <person name="Probst A.J."/>
            <person name="Thomas B.C."/>
            <person name="Singh A."/>
            <person name="Wilkins M.J."/>
            <person name="Karaoz U."/>
            <person name="Brodie E.L."/>
            <person name="Williams K.H."/>
            <person name="Hubbard S.S."/>
            <person name="Banfield J.F."/>
        </authorList>
    </citation>
    <scope>NUCLEOTIDE SEQUENCE [LARGE SCALE GENOMIC DNA]</scope>
</reference>
<dbReference type="GO" id="GO:0002949">
    <property type="term" value="P:tRNA threonylcarbamoyladenosine modification"/>
    <property type="evidence" value="ECO:0007669"/>
    <property type="project" value="InterPro"/>
</dbReference>
<keyword evidence="8" id="KW-0067">ATP-binding</keyword>
<comment type="similarity">
    <text evidence="2">Belongs to the TsaE family.</text>
</comment>
<name>A0A1G2PG79_9BACT</name>
<evidence type="ECO:0000256" key="4">
    <source>
        <dbReference type="ARBA" id="ARBA00022490"/>
    </source>
</evidence>
<dbReference type="Proteomes" id="UP000176965">
    <property type="component" value="Unassembled WGS sequence"/>
</dbReference>
<keyword evidence="6" id="KW-0479">Metal-binding</keyword>
<dbReference type="GO" id="GO:0046872">
    <property type="term" value="F:metal ion binding"/>
    <property type="evidence" value="ECO:0007669"/>
    <property type="project" value="UniProtKB-KW"/>
</dbReference>
<dbReference type="Pfam" id="PF02367">
    <property type="entry name" value="TsaE"/>
    <property type="match status" value="1"/>
</dbReference>
<dbReference type="AlphaFoldDB" id="A0A1G2PG79"/>
<comment type="caution">
    <text evidence="11">The sequence shown here is derived from an EMBL/GenBank/DDBJ whole genome shotgun (WGS) entry which is preliminary data.</text>
</comment>
<evidence type="ECO:0000256" key="2">
    <source>
        <dbReference type="ARBA" id="ARBA00007599"/>
    </source>
</evidence>
<evidence type="ECO:0000256" key="5">
    <source>
        <dbReference type="ARBA" id="ARBA00022694"/>
    </source>
</evidence>
<proteinExistence type="inferred from homology"/>
<accession>A0A1G2PG79</accession>
<protein>
    <recommendedName>
        <fullName evidence="3">tRNA threonylcarbamoyladenosine biosynthesis protein TsaE</fullName>
    </recommendedName>
    <alternativeName>
        <fullName evidence="10">t(6)A37 threonylcarbamoyladenosine biosynthesis protein TsaE</fullName>
    </alternativeName>
</protein>
<dbReference type="SUPFAM" id="SSF52540">
    <property type="entry name" value="P-loop containing nucleoside triphosphate hydrolases"/>
    <property type="match status" value="1"/>
</dbReference>
<sequence>MISKSLKETEKIAQEFLNKISAHTYTNTHTNQAVIVGLFGDLGSGKTTFTQALGKLLGVQEVMTSPTFVLEKFYLLDEKINFNKLIHIDAYRLDSGKELLSLKFEEMKKDPNNLILIEWPERVADILPTDIIKINFKFVSENEREIEF</sequence>
<gene>
    <name evidence="11" type="ORF">A2541_01895</name>
</gene>
<dbReference type="GO" id="GO:0016740">
    <property type="term" value="F:transferase activity"/>
    <property type="evidence" value="ECO:0007669"/>
    <property type="project" value="UniProtKB-KW"/>
</dbReference>
<dbReference type="PANTHER" id="PTHR33540">
    <property type="entry name" value="TRNA THREONYLCARBAMOYLADENOSINE BIOSYNTHESIS PROTEIN TSAE"/>
    <property type="match status" value="1"/>
</dbReference>
<keyword evidence="11" id="KW-0808">Transferase</keyword>
<dbReference type="GO" id="GO:0005524">
    <property type="term" value="F:ATP binding"/>
    <property type="evidence" value="ECO:0007669"/>
    <property type="project" value="UniProtKB-KW"/>
</dbReference>
<keyword evidence="5" id="KW-0819">tRNA processing</keyword>
<evidence type="ECO:0000256" key="7">
    <source>
        <dbReference type="ARBA" id="ARBA00022741"/>
    </source>
</evidence>
<dbReference type="EMBL" id="MHSQ01000016">
    <property type="protein sequence ID" value="OHA47320.1"/>
    <property type="molecule type" value="Genomic_DNA"/>
</dbReference>
<keyword evidence="4" id="KW-0963">Cytoplasm</keyword>
<evidence type="ECO:0000313" key="12">
    <source>
        <dbReference type="Proteomes" id="UP000176965"/>
    </source>
</evidence>